<dbReference type="EMBL" id="BQNB010012485">
    <property type="protein sequence ID" value="GJT04135.1"/>
    <property type="molecule type" value="Genomic_DNA"/>
</dbReference>
<name>A0ABQ5AN86_9ASTR</name>
<gene>
    <name evidence="1" type="ORF">Tco_0838597</name>
</gene>
<accession>A0ABQ5AN86</accession>
<proteinExistence type="predicted"/>
<dbReference type="Pfam" id="PF14223">
    <property type="entry name" value="Retrotran_gag_2"/>
    <property type="match status" value="1"/>
</dbReference>
<evidence type="ECO:0000313" key="2">
    <source>
        <dbReference type="Proteomes" id="UP001151760"/>
    </source>
</evidence>
<reference evidence="1" key="2">
    <citation type="submission" date="2022-01" db="EMBL/GenBank/DDBJ databases">
        <authorList>
            <person name="Yamashiro T."/>
            <person name="Shiraishi A."/>
            <person name="Satake H."/>
            <person name="Nakayama K."/>
        </authorList>
    </citation>
    <scope>NUCLEOTIDE SEQUENCE</scope>
</reference>
<sequence>MSHRSSSCANDSIKTFKEFTRGWVRLGCLDVDTQTTWMQRDYKETRVGCRNVRHVGIKSLLSAVKVTVSSYESYYYCKLLTTDYALLGKILNVTAPLPTKLLVLETSVPPTTAEQKLARKNELRQRGLEDRLQKLISQLEIHGETISQEDVNLKLLRSLPSEWKTHTLIWRNKPDLETLSMDDLYNYLKIYEAEVMGSSSTSQNTQNVAFVSSNSTGSTNEVVKTAHGVSAANSKANASTLPNVDSLSDGVIYSFFASQSNNS</sequence>
<organism evidence="1 2">
    <name type="scientific">Tanacetum coccineum</name>
    <dbReference type="NCBI Taxonomy" id="301880"/>
    <lineage>
        <taxon>Eukaryota</taxon>
        <taxon>Viridiplantae</taxon>
        <taxon>Streptophyta</taxon>
        <taxon>Embryophyta</taxon>
        <taxon>Tracheophyta</taxon>
        <taxon>Spermatophyta</taxon>
        <taxon>Magnoliopsida</taxon>
        <taxon>eudicotyledons</taxon>
        <taxon>Gunneridae</taxon>
        <taxon>Pentapetalae</taxon>
        <taxon>asterids</taxon>
        <taxon>campanulids</taxon>
        <taxon>Asterales</taxon>
        <taxon>Asteraceae</taxon>
        <taxon>Asteroideae</taxon>
        <taxon>Anthemideae</taxon>
        <taxon>Anthemidinae</taxon>
        <taxon>Tanacetum</taxon>
    </lineage>
</organism>
<protein>
    <submittedName>
        <fullName evidence="1">Uncharacterized protein</fullName>
    </submittedName>
</protein>
<evidence type="ECO:0000313" key="1">
    <source>
        <dbReference type="EMBL" id="GJT04135.1"/>
    </source>
</evidence>
<reference evidence="1" key="1">
    <citation type="journal article" date="2022" name="Int. J. Mol. Sci.">
        <title>Draft Genome of Tanacetum Coccineum: Genomic Comparison of Closely Related Tanacetum-Family Plants.</title>
        <authorList>
            <person name="Yamashiro T."/>
            <person name="Shiraishi A."/>
            <person name="Nakayama K."/>
            <person name="Satake H."/>
        </authorList>
    </citation>
    <scope>NUCLEOTIDE SEQUENCE</scope>
</reference>
<comment type="caution">
    <text evidence="1">The sequence shown here is derived from an EMBL/GenBank/DDBJ whole genome shotgun (WGS) entry which is preliminary data.</text>
</comment>
<dbReference type="Proteomes" id="UP001151760">
    <property type="component" value="Unassembled WGS sequence"/>
</dbReference>
<keyword evidence="2" id="KW-1185">Reference proteome</keyword>